<dbReference type="Gene3D" id="3.40.30.10">
    <property type="entry name" value="Glutaredoxin"/>
    <property type="match status" value="1"/>
</dbReference>
<dbReference type="Proteomes" id="UP001371218">
    <property type="component" value="Unassembled WGS sequence"/>
</dbReference>
<proteinExistence type="predicted"/>
<dbReference type="PROSITE" id="PS51354">
    <property type="entry name" value="GLUTAREDOXIN_2"/>
    <property type="match status" value="1"/>
</dbReference>
<organism evidence="5 6">
    <name type="scientific">Ideonella lacteola</name>
    <dbReference type="NCBI Taxonomy" id="2984193"/>
    <lineage>
        <taxon>Bacteria</taxon>
        <taxon>Pseudomonadati</taxon>
        <taxon>Pseudomonadota</taxon>
        <taxon>Betaproteobacteria</taxon>
        <taxon>Burkholderiales</taxon>
        <taxon>Sphaerotilaceae</taxon>
        <taxon>Ideonella</taxon>
    </lineage>
</organism>
<evidence type="ECO:0000259" key="3">
    <source>
        <dbReference type="Pfam" id="PF00462"/>
    </source>
</evidence>
<evidence type="ECO:0000256" key="1">
    <source>
        <dbReference type="SAM" id="MobiDB-lite"/>
    </source>
</evidence>
<dbReference type="InterPro" id="IPR025392">
    <property type="entry name" value="DUF4124"/>
</dbReference>
<comment type="caution">
    <text evidence="5">The sequence shown here is derived from an EMBL/GenBank/DDBJ whole genome shotgun (WGS) entry which is preliminary data.</text>
</comment>
<dbReference type="InterPro" id="IPR002109">
    <property type="entry name" value="Glutaredoxin"/>
</dbReference>
<evidence type="ECO:0000313" key="6">
    <source>
        <dbReference type="Proteomes" id="UP001371218"/>
    </source>
</evidence>
<reference evidence="5 6" key="1">
    <citation type="submission" date="2024-04" db="EMBL/GenBank/DDBJ databases">
        <title>Novel species of the genus Ideonella isolated from streams.</title>
        <authorList>
            <person name="Lu H."/>
        </authorList>
    </citation>
    <scope>NUCLEOTIDE SEQUENCE [LARGE SCALE GENOMIC DNA]</scope>
    <source>
        <strain evidence="5 6">DXS29W</strain>
    </source>
</reference>
<evidence type="ECO:0000313" key="5">
    <source>
        <dbReference type="EMBL" id="MEK8033695.1"/>
    </source>
</evidence>
<dbReference type="RefSeq" id="WP_341428118.1">
    <property type="nucleotide sequence ID" value="NZ_JBBUTG010000019.1"/>
</dbReference>
<keyword evidence="2" id="KW-0732">Signal</keyword>
<dbReference type="SUPFAM" id="SSF52833">
    <property type="entry name" value="Thioredoxin-like"/>
    <property type="match status" value="1"/>
</dbReference>
<evidence type="ECO:0000259" key="4">
    <source>
        <dbReference type="Pfam" id="PF13511"/>
    </source>
</evidence>
<protein>
    <submittedName>
        <fullName evidence="5">Glutaredoxin domain-containing protein</fullName>
    </submittedName>
</protein>
<dbReference type="Pfam" id="PF13511">
    <property type="entry name" value="DUF4124"/>
    <property type="match status" value="1"/>
</dbReference>
<feature type="chain" id="PRO_5047142438" evidence="2">
    <location>
        <begin position="31"/>
        <end position="214"/>
    </location>
</feature>
<feature type="signal peptide" evidence="2">
    <location>
        <begin position="1"/>
        <end position="30"/>
    </location>
</feature>
<name>A0ABU9BYN7_9BURK</name>
<dbReference type="CDD" id="cd02976">
    <property type="entry name" value="NrdH"/>
    <property type="match status" value="1"/>
</dbReference>
<feature type="domain" description="DUF4124" evidence="4">
    <location>
        <begin position="21"/>
        <end position="62"/>
    </location>
</feature>
<gene>
    <name evidence="5" type="ORF">AACH06_22975</name>
</gene>
<dbReference type="EMBL" id="JBBUTG010000019">
    <property type="protein sequence ID" value="MEK8033695.1"/>
    <property type="molecule type" value="Genomic_DNA"/>
</dbReference>
<dbReference type="InterPro" id="IPR036249">
    <property type="entry name" value="Thioredoxin-like_sf"/>
</dbReference>
<evidence type="ECO:0000256" key="2">
    <source>
        <dbReference type="SAM" id="SignalP"/>
    </source>
</evidence>
<feature type="region of interest" description="Disordered" evidence="1">
    <location>
        <begin position="183"/>
        <end position="214"/>
    </location>
</feature>
<sequence length="214" mass="21557">MITHRTSLARTLGLVAATVTLASLALPAFAVYKIVGPDGKVTYSDTPPPSGAGKVQAVSVAAGGAGAPNLSGLPADLRQAATKFPVTLYTSASCRPCDNARQLLQQRGIPFAERTVGNTSVDTNALQSLTGSTTLPVLSIGQQQLKGVTPSEWNSYLDAAGYPAQSKLPASYRAPAATPLVPPAPTAAPADAAAPNAAGTAPPAAEASGPNIRF</sequence>
<accession>A0ABU9BYN7</accession>
<keyword evidence="6" id="KW-1185">Reference proteome</keyword>
<dbReference type="Pfam" id="PF00462">
    <property type="entry name" value="Glutaredoxin"/>
    <property type="match status" value="1"/>
</dbReference>
<feature type="compositionally biased region" description="Low complexity" evidence="1">
    <location>
        <begin position="187"/>
        <end position="207"/>
    </location>
</feature>
<feature type="domain" description="Glutaredoxin" evidence="3">
    <location>
        <begin position="86"/>
        <end position="143"/>
    </location>
</feature>